<dbReference type="InterPro" id="IPR025191">
    <property type="entry name" value="DUF4125"/>
</dbReference>
<dbReference type="RefSeq" id="WP_115312124.1">
    <property type="nucleotide sequence ID" value="NZ_UGTH01000001.1"/>
</dbReference>
<gene>
    <name evidence="1" type="ORF">NCTC11088_01349</name>
</gene>
<sequence length="185" mass="22062">MNKEILLKNILVSEWIFFKSVKSIKGKEPCQKDMATFLNSRLSYWSIYNENILKSYLFDLELAKSQDRNLITEKYAYMMKETDYLYYKEIENFLPIVDSEKSSLVNSILNIHIFWEEELVSSHSNLLDNSRNLYKNTLLPSILTYFRSELYTYSKQTLKLILEQYNNSYSLGINLVEENLKNLRK</sequence>
<dbReference type="AlphaFoldDB" id="A0A379DD82"/>
<dbReference type="EMBL" id="UGTH01000001">
    <property type="protein sequence ID" value="SUB75551.1"/>
    <property type="molecule type" value="Genomic_DNA"/>
</dbReference>
<name>A0A379DD82_9FIRM</name>
<evidence type="ECO:0000313" key="1">
    <source>
        <dbReference type="EMBL" id="SUB75551.1"/>
    </source>
</evidence>
<evidence type="ECO:0000313" key="2">
    <source>
        <dbReference type="Proteomes" id="UP000254777"/>
    </source>
</evidence>
<organism evidence="1 2">
    <name type="scientific">Peptoniphilus indolicus</name>
    <dbReference type="NCBI Taxonomy" id="33030"/>
    <lineage>
        <taxon>Bacteria</taxon>
        <taxon>Bacillati</taxon>
        <taxon>Bacillota</taxon>
        <taxon>Tissierellia</taxon>
        <taxon>Tissierellales</taxon>
        <taxon>Peptoniphilaceae</taxon>
        <taxon>Peptoniphilus</taxon>
    </lineage>
</organism>
<dbReference type="Pfam" id="PF13526">
    <property type="entry name" value="DUF4125"/>
    <property type="match status" value="1"/>
</dbReference>
<protein>
    <submittedName>
        <fullName evidence="1">Uncharacterized protein</fullName>
    </submittedName>
</protein>
<reference evidence="1 2" key="1">
    <citation type="submission" date="2018-06" db="EMBL/GenBank/DDBJ databases">
        <authorList>
            <consortium name="Pathogen Informatics"/>
            <person name="Doyle S."/>
        </authorList>
    </citation>
    <scope>NUCLEOTIDE SEQUENCE [LARGE SCALE GENOMIC DNA]</scope>
    <source>
        <strain evidence="1 2">NCTC11088</strain>
    </source>
</reference>
<proteinExistence type="predicted"/>
<accession>A0A379DD82</accession>
<dbReference type="Proteomes" id="UP000254777">
    <property type="component" value="Unassembled WGS sequence"/>
</dbReference>